<evidence type="ECO:0000313" key="2">
    <source>
        <dbReference type="EMBL" id="QHT13984.1"/>
    </source>
</evidence>
<dbReference type="EMBL" id="MN739578">
    <property type="protein sequence ID" value="QHT13984.1"/>
    <property type="molecule type" value="Genomic_DNA"/>
</dbReference>
<proteinExistence type="predicted"/>
<dbReference type="AlphaFoldDB" id="A0A6C0DCU4"/>
<protein>
    <submittedName>
        <fullName evidence="2">Uncharacterized protein</fullName>
    </submittedName>
</protein>
<accession>A0A6C0DCU4</accession>
<sequence>MNYRFDFVFSYWLFAWYILYEFKIVSYNPKIAIIIGIIENILILCLMIYFENSFIYIFIFCFVNTFLKLLPLWSLRNTNYEFKDIYASIVLFIIYLFWLSSNNVNFEKYAKDKYYQLKNNKPVAPFTYYIDKYFLHKTNTIL</sequence>
<name>A0A6C0DCU4_9ZZZZ</name>
<feature type="transmembrane region" description="Helical" evidence="1">
    <location>
        <begin position="54"/>
        <end position="73"/>
    </location>
</feature>
<keyword evidence="1" id="KW-1133">Transmembrane helix</keyword>
<feature type="transmembrane region" description="Helical" evidence="1">
    <location>
        <begin position="85"/>
        <end position="104"/>
    </location>
</feature>
<organism evidence="2">
    <name type="scientific">viral metagenome</name>
    <dbReference type="NCBI Taxonomy" id="1070528"/>
    <lineage>
        <taxon>unclassified sequences</taxon>
        <taxon>metagenomes</taxon>
        <taxon>organismal metagenomes</taxon>
    </lineage>
</organism>
<keyword evidence="1" id="KW-0812">Transmembrane</keyword>
<reference evidence="2" key="1">
    <citation type="journal article" date="2020" name="Nature">
        <title>Giant virus diversity and host interactions through global metagenomics.</title>
        <authorList>
            <person name="Schulz F."/>
            <person name="Roux S."/>
            <person name="Paez-Espino D."/>
            <person name="Jungbluth S."/>
            <person name="Walsh D.A."/>
            <person name="Denef V.J."/>
            <person name="McMahon K.D."/>
            <person name="Konstantinidis K.T."/>
            <person name="Eloe-Fadrosh E.A."/>
            <person name="Kyrpides N.C."/>
            <person name="Woyke T."/>
        </authorList>
    </citation>
    <scope>NUCLEOTIDE SEQUENCE</scope>
    <source>
        <strain evidence="2">GVMAG-M-3300023174-134</strain>
    </source>
</reference>
<keyword evidence="1" id="KW-0472">Membrane</keyword>
<feature type="transmembrane region" description="Helical" evidence="1">
    <location>
        <begin position="7"/>
        <end position="25"/>
    </location>
</feature>
<evidence type="ECO:0000256" key="1">
    <source>
        <dbReference type="SAM" id="Phobius"/>
    </source>
</evidence>
<feature type="transmembrane region" description="Helical" evidence="1">
    <location>
        <begin position="31"/>
        <end position="49"/>
    </location>
</feature>